<dbReference type="AlphaFoldDB" id="A0A6A7AIQ9"/>
<dbReference type="Proteomes" id="UP000799424">
    <property type="component" value="Unassembled WGS sequence"/>
</dbReference>
<keyword evidence="2" id="KW-1185">Reference proteome</keyword>
<name>A0A6A7AIQ9_9PLEO</name>
<evidence type="ECO:0000313" key="1">
    <source>
        <dbReference type="EMBL" id="KAF2832993.1"/>
    </source>
</evidence>
<evidence type="ECO:0008006" key="3">
    <source>
        <dbReference type="Google" id="ProtNLM"/>
    </source>
</evidence>
<dbReference type="EMBL" id="MU006216">
    <property type="protein sequence ID" value="KAF2832993.1"/>
    <property type="molecule type" value="Genomic_DNA"/>
</dbReference>
<organism evidence="1 2">
    <name type="scientific">Ophiobolus disseminans</name>
    <dbReference type="NCBI Taxonomy" id="1469910"/>
    <lineage>
        <taxon>Eukaryota</taxon>
        <taxon>Fungi</taxon>
        <taxon>Dikarya</taxon>
        <taxon>Ascomycota</taxon>
        <taxon>Pezizomycotina</taxon>
        <taxon>Dothideomycetes</taxon>
        <taxon>Pleosporomycetidae</taxon>
        <taxon>Pleosporales</taxon>
        <taxon>Pleosporineae</taxon>
        <taxon>Phaeosphaeriaceae</taxon>
        <taxon>Ophiobolus</taxon>
    </lineage>
</organism>
<proteinExistence type="predicted"/>
<dbReference type="OrthoDB" id="3971593at2759"/>
<sequence>MAQEAPSSAVAFNSLPIELNQAIAREIENDKDLATYRLICRGTNDAVDADNLSFWRTKFREKFALKEGVANQELKQLYQNRTKQLARGTGYSFHRGHRLREKDVVKVLRELIVESFQGPVEFDDYGRPRCKNQAALLKFVLNSKLLLPTERAPAPSPRRNEPKDVHNLLAAVKLMCSHFLFELEGANHVFAAEESQQVVYMATNNAPLYGGVHKGEVNMNWMLHCMQFFRNHMMNEDVASLFHAMDDLSPRQKPSAWQEPLRMGTYPLGKHWKGTYSFLDVPEITKLRMLSPDQVGDAYFCDKNIDEGKIQSLQLNFGPEAKLKWLDTFEHHLSSMRSPVDAPLTTQGRSNPKTAFSAKDIQFTGTGVDLDDDFKAIGWLNALPPQQGIPGWQRITFMKHFMEDLDAEEQDNLWAYEGVVLPGGRIIIGRWWYASENVDYSKDYNGPFILWAVDEPEVEDSDDDDDDDEDDE</sequence>
<gene>
    <name evidence="1" type="ORF">CC86DRAFT_338057</name>
</gene>
<accession>A0A6A7AIQ9</accession>
<protein>
    <recommendedName>
        <fullName evidence="3">F-box domain-containing protein</fullName>
    </recommendedName>
</protein>
<evidence type="ECO:0000313" key="2">
    <source>
        <dbReference type="Proteomes" id="UP000799424"/>
    </source>
</evidence>
<reference evidence="1" key="1">
    <citation type="journal article" date="2020" name="Stud. Mycol.">
        <title>101 Dothideomycetes genomes: a test case for predicting lifestyles and emergence of pathogens.</title>
        <authorList>
            <person name="Haridas S."/>
            <person name="Albert R."/>
            <person name="Binder M."/>
            <person name="Bloem J."/>
            <person name="Labutti K."/>
            <person name="Salamov A."/>
            <person name="Andreopoulos B."/>
            <person name="Baker S."/>
            <person name="Barry K."/>
            <person name="Bills G."/>
            <person name="Bluhm B."/>
            <person name="Cannon C."/>
            <person name="Castanera R."/>
            <person name="Culley D."/>
            <person name="Daum C."/>
            <person name="Ezra D."/>
            <person name="Gonzalez J."/>
            <person name="Henrissat B."/>
            <person name="Kuo A."/>
            <person name="Liang C."/>
            <person name="Lipzen A."/>
            <person name="Lutzoni F."/>
            <person name="Magnuson J."/>
            <person name="Mondo S."/>
            <person name="Nolan M."/>
            <person name="Ohm R."/>
            <person name="Pangilinan J."/>
            <person name="Park H.-J."/>
            <person name="Ramirez L."/>
            <person name="Alfaro M."/>
            <person name="Sun H."/>
            <person name="Tritt A."/>
            <person name="Yoshinaga Y."/>
            <person name="Zwiers L.-H."/>
            <person name="Turgeon B."/>
            <person name="Goodwin S."/>
            <person name="Spatafora J."/>
            <person name="Crous P."/>
            <person name="Grigoriev I."/>
        </authorList>
    </citation>
    <scope>NUCLEOTIDE SEQUENCE</scope>
    <source>
        <strain evidence="1">CBS 113818</strain>
    </source>
</reference>